<dbReference type="InterPro" id="IPR036388">
    <property type="entry name" value="WH-like_DNA-bd_sf"/>
</dbReference>
<dbReference type="GO" id="GO:0044550">
    <property type="term" value="P:secondary metabolite biosynthetic process"/>
    <property type="evidence" value="ECO:0007669"/>
    <property type="project" value="UniProtKB-ARBA"/>
</dbReference>
<comment type="similarity">
    <text evidence="4">Belongs to the class I-like SAM-binding methyltransferase superfamily. Cation-independent O-methyltransferase family.</text>
</comment>
<dbReference type="InterPro" id="IPR016461">
    <property type="entry name" value="COMT-like"/>
</dbReference>
<evidence type="ECO:0000256" key="3">
    <source>
        <dbReference type="ARBA" id="ARBA00022691"/>
    </source>
</evidence>
<keyword evidence="3" id="KW-0949">S-adenosyl-L-methionine</keyword>
<dbReference type="GeneID" id="81375024"/>
<name>A0A9X0B5J4_9EURO</name>
<dbReference type="Gene3D" id="1.10.10.10">
    <property type="entry name" value="Winged helix-like DNA-binding domain superfamily/Winged helix DNA-binding domain"/>
    <property type="match status" value="1"/>
</dbReference>
<evidence type="ECO:0000313" key="7">
    <source>
        <dbReference type="Proteomes" id="UP001147747"/>
    </source>
</evidence>
<keyword evidence="7" id="KW-1185">Reference proteome</keyword>
<dbReference type="Proteomes" id="UP001147747">
    <property type="component" value="Unassembled WGS sequence"/>
</dbReference>
<dbReference type="Pfam" id="PF00891">
    <property type="entry name" value="Methyltransf_2"/>
    <property type="match status" value="1"/>
</dbReference>
<gene>
    <name evidence="6" type="ORF">N7509_011407</name>
</gene>
<dbReference type="GO" id="GO:0032259">
    <property type="term" value="P:methylation"/>
    <property type="evidence" value="ECO:0007669"/>
    <property type="project" value="UniProtKB-KW"/>
</dbReference>
<feature type="domain" description="O-methyltransferase C-terminal" evidence="5">
    <location>
        <begin position="205"/>
        <end position="391"/>
    </location>
</feature>
<evidence type="ECO:0000259" key="5">
    <source>
        <dbReference type="Pfam" id="PF00891"/>
    </source>
</evidence>
<dbReference type="InterPro" id="IPR029063">
    <property type="entry name" value="SAM-dependent_MTases_sf"/>
</dbReference>
<comment type="caution">
    <text evidence="6">The sequence shown here is derived from an EMBL/GenBank/DDBJ whole genome shotgun (WGS) entry which is preliminary data.</text>
</comment>
<dbReference type="Gene3D" id="3.40.50.150">
    <property type="entry name" value="Vaccinia Virus protein VP39"/>
    <property type="match status" value="1"/>
</dbReference>
<dbReference type="PANTHER" id="PTHR43712:SF5">
    <property type="entry name" value="O-METHYLTRANSFERASE ASQN-RELATED"/>
    <property type="match status" value="1"/>
</dbReference>
<dbReference type="EMBL" id="JAPZBU010000009">
    <property type="protein sequence ID" value="KAJ5388866.1"/>
    <property type="molecule type" value="Genomic_DNA"/>
</dbReference>
<dbReference type="OrthoDB" id="1606438at2759"/>
<dbReference type="InterPro" id="IPR036390">
    <property type="entry name" value="WH_DNA-bd_sf"/>
</dbReference>
<accession>A0A9X0B5J4</accession>
<dbReference type="SUPFAM" id="SSF46785">
    <property type="entry name" value="Winged helix' DNA-binding domain"/>
    <property type="match status" value="1"/>
</dbReference>
<evidence type="ECO:0000256" key="4">
    <source>
        <dbReference type="ARBA" id="ARBA00038277"/>
    </source>
</evidence>
<evidence type="ECO:0000256" key="1">
    <source>
        <dbReference type="ARBA" id="ARBA00022603"/>
    </source>
</evidence>
<evidence type="ECO:0000256" key="2">
    <source>
        <dbReference type="ARBA" id="ARBA00022679"/>
    </source>
</evidence>
<dbReference type="AlphaFoldDB" id="A0A9X0B5J4"/>
<organism evidence="6 7">
    <name type="scientific">Penicillium cosmopolitanum</name>
    <dbReference type="NCBI Taxonomy" id="1131564"/>
    <lineage>
        <taxon>Eukaryota</taxon>
        <taxon>Fungi</taxon>
        <taxon>Dikarya</taxon>
        <taxon>Ascomycota</taxon>
        <taxon>Pezizomycotina</taxon>
        <taxon>Eurotiomycetes</taxon>
        <taxon>Eurotiomycetidae</taxon>
        <taxon>Eurotiales</taxon>
        <taxon>Aspergillaceae</taxon>
        <taxon>Penicillium</taxon>
    </lineage>
</organism>
<reference evidence="6" key="2">
    <citation type="journal article" date="2023" name="IMA Fungus">
        <title>Comparative genomic study of the Penicillium genus elucidates a diverse pangenome and 15 lateral gene transfer events.</title>
        <authorList>
            <person name="Petersen C."/>
            <person name="Sorensen T."/>
            <person name="Nielsen M.R."/>
            <person name="Sondergaard T.E."/>
            <person name="Sorensen J.L."/>
            <person name="Fitzpatrick D.A."/>
            <person name="Frisvad J.C."/>
            <person name="Nielsen K.L."/>
        </authorList>
    </citation>
    <scope>NUCLEOTIDE SEQUENCE</scope>
    <source>
        <strain evidence="6">IBT 29677</strain>
    </source>
</reference>
<dbReference type="SUPFAM" id="SSF53335">
    <property type="entry name" value="S-adenosyl-L-methionine-dependent methyltransferases"/>
    <property type="match status" value="1"/>
</dbReference>
<reference evidence="6" key="1">
    <citation type="submission" date="2022-12" db="EMBL/GenBank/DDBJ databases">
        <authorList>
            <person name="Petersen C."/>
        </authorList>
    </citation>
    <scope>NUCLEOTIDE SEQUENCE</scope>
    <source>
        <strain evidence="6">IBT 29677</strain>
    </source>
</reference>
<dbReference type="GO" id="GO:0008171">
    <property type="term" value="F:O-methyltransferase activity"/>
    <property type="evidence" value="ECO:0007669"/>
    <property type="project" value="InterPro"/>
</dbReference>
<proteinExistence type="inferred from homology"/>
<protein>
    <recommendedName>
        <fullName evidence="5">O-methyltransferase C-terminal domain-containing protein</fullName>
    </recommendedName>
</protein>
<dbReference type="PANTHER" id="PTHR43712">
    <property type="entry name" value="PUTATIVE (AFU_ORTHOLOGUE AFUA_4G14580)-RELATED"/>
    <property type="match status" value="1"/>
</dbReference>
<keyword evidence="1" id="KW-0489">Methyltransferase</keyword>
<dbReference type="RefSeq" id="XP_056486664.1">
    <property type="nucleotide sequence ID" value="XM_056636044.1"/>
</dbReference>
<dbReference type="InterPro" id="IPR001077">
    <property type="entry name" value="COMT_C"/>
</dbReference>
<keyword evidence="2" id="KW-0808">Transferase</keyword>
<sequence length="418" mass="46252">MATLRETLTIVKQMGDLFAGEVDAAGYSKYAFEPDNSPSDFAFLSTDAEMAREELIAAAERVLLLARGPQGSLGEYRQTGLVMGTVHSLIEMGIPELIPLGQAIHFEKLARGAKMAVELLRRLVSLASASGFLRRDGDYVRHSAMSACLVQDVYTADATRFMLGVDMRANAYVAASVVRDPTGQTPESAPFALSLQASGPKPTTYWDFLEQNPIECRRFRQIMEKLSAAPTRSVAAVPMAFDWTQVNTVVDVGGSGGHAALAITEQYKHLQITVQDLDEVLKQRPLLTSNDGSRISFMAHDFHLPQPIVADAYLLRFVLHDWPDRVCQDIIRNLLPALRPGARVMVMELTLPEPGTLPGWLEKIMYINDIAMFALCSGQERSVRQLRSLIETCEPRLEFEAATTPPESHSTLLSWIMR</sequence>
<dbReference type="PROSITE" id="PS51683">
    <property type="entry name" value="SAM_OMT_II"/>
    <property type="match status" value="1"/>
</dbReference>
<evidence type="ECO:0000313" key="6">
    <source>
        <dbReference type="EMBL" id="KAJ5388866.1"/>
    </source>
</evidence>